<dbReference type="Proteomes" id="UP000265618">
    <property type="component" value="Unassembled WGS sequence"/>
</dbReference>
<feature type="transmembrane region" description="Helical" evidence="1">
    <location>
        <begin position="134"/>
        <end position="156"/>
    </location>
</feature>
<keyword evidence="1" id="KW-1133">Transmembrane helix</keyword>
<dbReference type="AlphaFoldDB" id="A0A9K3CZ66"/>
<name>A0A9K3CZ66_9EUKA</name>
<protein>
    <submittedName>
        <fullName evidence="2">Uncharacterized protein</fullName>
    </submittedName>
</protein>
<evidence type="ECO:0000313" key="3">
    <source>
        <dbReference type="Proteomes" id="UP000265618"/>
    </source>
</evidence>
<organism evidence="2 3">
    <name type="scientific">Kipferlia bialata</name>
    <dbReference type="NCBI Taxonomy" id="797122"/>
    <lineage>
        <taxon>Eukaryota</taxon>
        <taxon>Metamonada</taxon>
        <taxon>Carpediemonas-like organisms</taxon>
        <taxon>Kipferlia</taxon>
    </lineage>
</organism>
<evidence type="ECO:0000256" key="1">
    <source>
        <dbReference type="SAM" id="Phobius"/>
    </source>
</evidence>
<evidence type="ECO:0000313" key="2">
    <source>
        <dbReference type="EMBL" id="GIQ86058.1"/>
    </source>
</evidence>
<proteinExistence type="predicted"/>
<accession>A0A9K3CZ66</accession>
<keyword evidence="3" id="KW-1185">Reference proteome</keyword>
<reference evidence="2 3" key="1">
    <citation type="journal article" date="2018" name="PLoS ONE">
        <title>The draft genome of Kipferlia bialata reveals reductive genome evolution in fornicate parasites.</title>
        <authorList>
            <person name="Tanifuji G."/>
            <person name="Takabayashi S."/>
            <person name="Kume K."/>
            <person name="Takagi M."/>
            <person name="Nakayama T."/>
            <person name="Kamikawa R."/>
            <person name="Inagaki Y."/>
            <person name="Hashimoto T."/>
        </authorList>
    </citation>
    <scope>NUCLEOTIDE SEQUENCE [LARGE SCALE GENOMIC DNA]</scope>
    <source>
        <strain evidence="2">NY0173</strain>
    </source>
</reference>
<gene>
    <name evidence="2" type="ORF">KIPB_007837</name>
</gene>
<comment type="caution">
    <text evidence="2">The sequence shown here is derived from an EMBL/GenBank/DDBJ whole genome shotgun (WGS) entry which is preliminary data.</text>
</comment>
<keyword evidence="1" id="KW-0472">Membrane</keyword>
<keyword evidence="1" id="KW-0812">Transmembrane</keyword>
<dbReference type="EMBL" id="BDIP01002289">
    <property type="protein sequence ID" value="GIQ86058.1"/>
    <property type="molecule type" value="Genomic_DNA"/>
</dbReference>
<sequence>MQRLPHHFGEPESGIPVWYERYIVNPPDLASVSLSCSGSTSSEDDLLRLYTGTCTNDGSVTDTSLLSTSSVTIDIDETVDVTASNSNCLLVTYVTEDTGSAPSTLPSCTYTATNIYGESGDDDEEPGQGGIDPALMVIGAILVCVLLGVCLCICSASDREEMGRGKEEAGSAPVEGPIVGAPRQALPSALTMDTLDTMTPQRLQMQLHVQQMQMQPQWHGIAGGMGGMLAPVSQLGGQPHKSNATQFQIPGGV</sequence>